<reference evidence="3" key="2">
    <citation type="submission" date="2021-03" db="EMBL/GenBank/DDBJ databases">
        <authorList>
            <person name="Jaffe A."/>
        </authorList>
    </citation>
    <scope>NUCLEOTIDE SEQUENCE</scope>
    <source>
        <strain evidence="3">RIFCSPHIGHO2_01_FULL_GW2011_AR10_43_9</strain>
    </source>
</reference>
<name>A0A7J4ITD7_9ARCH</name>
<evidence type="ECO:0000313" key="2">
    <source>
        <dbReference type="EMBL" id="HIH08722.1"/>
    </source>
</evidence>
<reference evidence="4" key="1">
    <citation type="journal article" date="2020" name="bioRxiv">
        <title>A rank-normalized archaeal taxonomy based on genome phylogeny resolves widespread incomplete and uneven classifications.</title>
        <authorList>
            <person name="Rinke C."/>
            <person name="Chuvochina M."/>
            <person name="Mussig A.J."/>
            <person name="Chaumeil P.-A."/>
            <person name="Waite D.W."/>
            <person name="Whitman W.B."/>
            <person name="Parks D.H."/>
            <person name="Hugenholtz P."/>
        </authorList>
    </citation>
    <scope>NUCLEOTIDE SEQUENCE [LARGE SCALE GENOMIC DNA]</scope>
</reference>
<sequence length="675" mass="73063">MPAKPKFLDSLVLLAVFALVLLVFFSGCIKPVDGNGGNGDDNTVENPTDENEFVEQPGPEPTPATLQQQINACLTFESEGLADSCLVDVGLSLMDSTPCEYVRVLPKDSCYQEIAINAKNVADCDKIVESDLANQCYESLGIELRDYVACSKIVGDEAKKDNCLKEVASAVNDFEVCSRISVASLKDECLTQVATATGNTNACEGVSGAFVQGTYLRDDCYLSAAGEAVSIELCNKLLSEERSIECFELVISDEIEFDTCSSISLQEKKDSCIKAYALNTKEFSACSEISAQELQQECYESIARTSSATEELCGLVEDDLIVSQCFTQIALNELDVEVCNKINLRRDKNDCVAKVAVTSKDSDKCLFIVADPGKRNECISDVAVANLSTGQCKEIENSGQYTIQCYSGIAVALNTLSVCDSIEVKKYSTEKYESTPTCYKQFAVATEDANVCELIDENALYYECKNDVRVVVECIDGDGSCQGFCWYAIDKDCEKPGYCGLAEECDDGLVGTENKCEENACVFVAITQCSNGDDFCPDICSIEDDTDCVVSEPGQGLVIDSVSFDPAAPVYPFTEVLSMQLRNASTNTITEFHYDVSIVGPNYKATGSDSISLGRGETYELRLENFLPSFNCTNGYDGGGNYTIKAQIDLDGFGTGAGLSDEWEGSFAFSGDCPT</sequence>
<organism evidence="2 4">
    <name type="scientific">Candidatus Iainarchaeum sp</name>
    <dbReference type="NCBI Taxonomy" id="3101447"/>
    <lineage>
        <taxon>Archaea</taxon>
        <taxon>Candidatus Iainarchaeota</taxon>
        <taxon>Candidatus Iainarchaeia</taxon>
        <taxon>Candidatus Iainarchaeales</taxon>
        <taxon>Candidatus Iainarchaeaceae</taxon>
        <taxon>Candidatus Iainarchaeum</taxon>
    </lineage>
</organism>
<feature type="region of interest" description="Disordered" evidence="1">
    <location>
        <begin position="36"/>
        <end position="61"/>
    </location>
</feature>
<reference evidence="3" key="3">
    <citation type="submission" date="2021-05" db="EMBL/GenBank/DDBJ databases">
        <title>Protein family content uncovers lineage relationships and bacterial pathway maintenance mechanisms in DPANN archaea.</title>
        <authorList>
            <person name="Castelle C.J."/>
            <person name="Meheust R."/>
            <person name="Jaffe A.L."/>
            <person name="Seitz K."/>
            <person name="Gong X."/>
            <person name="Baker B.J."/>
            <person name="Banfield J.F."/>
        </authorList>
    </citation>
    <scope>NUCLEOTIDE SEQUENCE</scope>
    <source>
        <strain evidence="3">RIFCSPHIGHO2_01_FULL_GW2011_AR10_43_9</strain>
    </source>
</reference>
<dbReference type="Proteomes" id="UP000577419">
    <property type="component" value="Unassembled WGS sequence"/>
</dbReference>
<proteinExistence type="predicted"/>
<protein>
    <submittedName>
        <fullName evidence="2">Uncharacterized protein</fullName>
    </submittedName>
</protein>
<comment type="caution">
    <text evidence="2">The sequence shown here is derived from an EMBL/GenBank/DDBJ whole genome shotgun (WGS) entry which is preliminary data.</text>
</comment>
<dbReference type="EMBL" id="JAGVWF010000006">
    <property type="protein sequence ID" value="MBS3058886.1"/>
    <property type="molecule type" value="Genomic_DNA"/>
</dbReference>
<dbReference type="PROSITE" id="PS51257">
    <property type="entry name" value="PROKAR_LIPOPROTEIN"/>
    <property type="match status" value="1"/>
</dbReference>
<evidence type="ECO:0000313" key="4">
    <source>
        <dbReference type="Proteomes" id="UP000577419"/>
    </source>
</evidence>
<accession>A0A7J4ITD7</accession>
<gene>
    <name evidence="2" type="ORF">HA237_05140</name>
    <name evidence="3" type="ORF">J4224_00490</name>
</gene>
<evidence type="ECO:0000313" key="3">
    <source>
        <dbReference type="EMBL" id="MBS3058886.1"/>
    </source>
</evidence>
<dbReference type="AlphaFoldDB" id="A0A7J4ITD7"/>
<dbReference type="Proteomes" id="UP000683213">
    <property type="component" value="Unassembled WGS sequence"/>
</dbReference>
<dbReference type="EMBL" id="DUFG01000025">
    <property type="protein sequence ID" value="HIH08722.1"/>
    <property type="molecule type" value="Genomic_DNA"/>
</dbReference>
<evidence type="ECO:0000256" key="1">
    <source>
        <dbReference type="SAM" id="MobiDB-lite"/>
    </source>
</evidence>